<organism evidence="3 4">
    <name type="scientific">Paenibacillus montanisoli</name>
    <dbReference type="NCBI Taxonomy" id="2081970"/>
    <lineage>
        <taxon>Bacteria</taxon>
        <taxon>Bacillati</taxon>
        <taxon>Bacillota</taxon>
        <taxon>Bacilli</taxon>
        <taxon>Bacillales</taxon>
        <taxon>Paenibacillaceae</taxon>
        <taxon>Paenibacillus</taxon>
    </lineage>
</organism>
<dbReference type="InterPro" id="IPR011013">
    <property type="entry name" value="Gal_mutarotase_sf_dom"/>
</dbReference>
<dbReference type="InterPro" id="IPR011330">
    <property type="entry name" value="Glyco_hydro/deAcase_b/a-brl"/>
</dbReference>
<dbReference type="GO" id="GO:0009313">
    <property type="term" value="P:oligosaccharide catabolic process"/>
    <property type="evidence" value="ECO:0007669"/>
    <property type="project" value="TreeGrafter"/>
</dbReference>
<dbReference type="OrthoDB" id="237949at2"/>
<dbReference type="Pfam" id="PF01074">
    <property type="entry name" value="Glyco_hydro_38N"/>
    <property type="match status" value="1"/>
</dbReference>
<dbReference type="PANTHER" id="PTHR46017">
    <property type="entry name" value="ALPHA-MANNOSIDASE 2C1"/>
    <property type="match status" value="1"/>
</dbReference>
<evidence type="ECO:0000259" key="2">
    <source>
        <dbReference type="Pfam" id="PF07748"/>
    </source>
</evidence>
<dbReference type="SUPFAM" id="SSF88713">
    <property type="entry name" value="Glycoside hydrolase/deacetylase"/>
    <property type="match status" value="1"/>
</dbReference>
<accession>A0A328U2X5</accession>
<dbReference type="PANTHER" id="PTHR46017:SF1">
    <property type="entry name" value="ALPHA-MANNOSIDASE 2C1"/>
    <property type="match status" value="1"/>
</dbReference>
<dbReference type="CDD" id="cd10791">
    <property type="entry name" value="GH38N_AMII_like_1"/>
    <property type="match status" value="1"/>
</dbReference>
<name>A0A328U2X5_9BACL</name>
<evidence type="ECO:0008006" key="5">
    <source>
        <dbReference type="Google" id="ProtNLM"/>
    </source>
</evidence>
<dbReference type="InterPro" id="IPR000602">
    <property type="entry name" value="Glyco_hydro_38_N"/>
</dbReference>
<dbReference type="Gene3D" id="2.70.98.30">
    <property type="entry name" value="Golgi alpha-mannosidase II, domain 4"/>
    <property type="match status" value="1"/>
</dbReference>
<evidence type="ECO:0000313" key="4">
    <source>
        <dbReference type="Proteomes" id="UP000249260"/>
    </source>
</evidence>
<evidence type="ECO:0000259" key="1">
    <source>
        <dbReference type="Pfam" id="PF01074"/>
    </source>
</evidence>
<gene>
    <name evidence="3" type="ORF">DL346_01190</name>
</gene>
<dbReference type="InterPro" id="IPR027291">
    <property type="entry name" value="Glyco_hydro_38_N_sf"/>
</dbReference>
<protein>
    <recommendedName>
        <fullName evidence="5">Glycoside hydrolase family 38 N-terminal domain-containing protein</fullName>
    </recommendedName>
</protein>
<feature type="domain" description="Glycosyl hydrolase family 38 C-terminal" evidence="2">
    <location>
        <begin position="503"/>
        <end position="695"/>
    </location>
</feature>
<dbReference type="GO" id="GO:0006013">
    <property type="term" value="P:mannose metabolic process"/>
    <property type="evidence" value="ECO:0007669"/>
    <property type="project" value="InterPro"/>
</dbReference>
<dbReference type="AlphaFoldDB" id="A0A328U2X5"/>
<feature type="domain" description="Glycoside hydrolase family 38 N-terminal" evidence="1">
    <location>
        <begin position="7"/>
        <end position="272"/>
    </location>
</feature>
<dbReference type="Gene3D" id="3.20.110.10">
    <property type="entry name" value="Glycoside hydrolase 38, N terminal domain"/>
    <property type="match status" value="1"/>
</dbReference>
<comment type="caution">
    <text evidence="3">The sequence shown here is derived from an EMBL/GenBank/DDBJ whole genome shotgun (WGS) entry which is preliminary data.</text>
</comment>
<evidence type="ECO:0000313" key="3">
    <source>
        <dbReference type="EMBL" id="RAP77148.1"/>
    </source>
</evidence>
<sequence>MGKIKTFYFVNHSHTDIGFTDYQDVAYRQHMSFIDRALDMCESTLSYPKEARAKWVCEVTGMTERYLRTSPKSQVDRFLKYHHEGLIDVAGMQYNLTPLLNVEQMHRTLYPVKRMKDEFGINVRVAMNGDVNGASWLFADLLPAIGIEFFTMAVNPLRGGVPKPRPNAFWWEGPAGGKLLAWNGYHYLFGGLAGLGHPELAAKFVPGIAEKLEQDDNYPYDFVYGQATNPIRVDNGPPDTRLYDFIKEWNEAGHTPRMELITVSQLNRILRERYSDQLATMRGDWLDWWCDGVASSAFETGLNRATHEVLHSAEMIGGWLRTLGKKGWDVQRLIDTYESATLYDEHTWGAFSSVEAPDGLFSRSQWNRKSGYAYHASAEAHDILAVSARSLASDYSKQEDEVRFDLGHLPPEIAKPEPQYKELMVINTLPFDRNIIIEEPIRRGGQAPNGMLEMFMPRGLTWGLKPDDIGRKVQGTVQGFGYAFLPLSDVPKGSDLKAGGLTIENEYYRVTVNPESGGLSEWYDKRLNHDFAGKYRGWQPGQFVYEWVDSSRGRDALFDADWSHEYFGSGRKDTPFVQETAHRVEAASPTISNHEASITVTIWARGIRKATCTYVLTSSQRALDIRWMLDKEHITDPEAVFVAFPFRMGTPEFRADINGIPLTPEKEQLNGTVKDWYPIQRWVDVSDGERGVTIVPLDAPLVHLGGITTGKWADHLEPEGPTIMSWALNNHWMVNFKASQGGNIPLRYRLTTHAGSADDADCARFGAESFIPPIVLRDFVRFPDAQKEGKFMEVVGAEKTSVYLKPAENGDGIIVRIQNVTEEPCACTLRFLLASPAAAFTVSPIEENIAELALEDGSVNCRIPGRAIVSIRLTF</sequence>
<dbReference type="EMBL" id="QLUW01000001">
    <property type="protein sequence ID" value="RAP77148.1"/>
    <property type="molecule type" value="Genomic_DNA"/>
</dbReference>
<keyword evidence="4" id="KW-1185">Reference proteome</keyword>
<dbReference type="SUPFAM" id="SSF74650">
    <property type="entry name" value="Galactose mutarotase-like"/>
    <property type="match status" value="1"/>
</dbReference>
<dbReference type="Pfam" id="PF07748">
    <property type="entry name" value="Glyco_hydro_38C"/>
    <property type="match status" value="1"/>
</dbReference>
<reference evidence="3 4" key="1">
    <citation type="submission" date="2018-06" db="EMBL/GenBank/DDBJ databases">
        <title>Paenibacillus montanisoli sp. nov., isolated from mountain area soil.</title>
        <authorList>
            <person name="Wu M."/>
        </authorList>
    </citation>
    <scope>NUCLEOTIDE SEQUENCE [LARGE SCALE GENOMIC DNA]</scope>
    <source>
        <strain evidence="3 4">RA17</strain>
    </source>
</reference>
<dbReference type="InterPro" id="IPR011682">
    <property type="entry name" value="Glyco_hydro_38_C"/>
</dbReference>
<proteinExistence type="predicted"/>
<dbReference type="GO" id="GO:0030246">
    <property type="term" value="F:carbohydrate binding"/>
    <property type="evidence" value="ECO:0007669"/>
    <property type="project" value="InterPro"/>
</dbReference>
<dbReference type="Proteomes" id="UP000249260">
    <property type="component" value="Unassembled WGS sequence"/>
</dbReference>
<dbReference type="GO" id="GO:0004559">
    <property type="term" value="F:alpha-mannosidase activity"/>
    <property type="evidence" value="ECO:0007669"/>
    <property type="project" value="InterPro"/>
</dbReference>
<dbReference type="RefSeq" id="WP_112880225.1">
    <property type="nucleotide sequence ID" value="NZ_QLUW01000001.1"/>
</dbReference>